<evidence type="ECO:0000313" key="1">
    <source>
        <dbReference type="EMBL" id="MBP1873518.1"/>
    </source>
</evidence>
<protein>
    <submittedName>
        <fullName evidence="1">Uncharacterized protein</fullName>
    </submittedName>
</protein>
<gene>
    <name evidence="1" type="ORF">J2Z19_003233</name>
</gene>
<comment type="caution">
    <text evidence="1">The sequence shown here is derived from an EMBL/GenBank/DDBJ whole genome shotgun (WGS) entry which is preliminary data.</text>
</comment>
<proteinExistence type="predicted"/>
<evidence type="ECO:0000313" key="2">
    <source>
        <dbReference type="Proteomes" id="UP000823773"/>
    </source>
</evidence>
<dbReference type="EMBL" id="JAGGJR010000004">
    <property type="protein sequence ID" value="MBP1873518.1"/>
    <property type="molecule type" value="Genomic_DNA"/>
</dbReference>
<reference evidence="1" key="1">
    <citation type="submission" date="2021-03" db="EMBL/GenBank/DDBJ databases">
        <title>Genomic Encyclopedia of Type Strains, Phase IV (KMG-IV): sequencing the most valuable type-strain genomes for metagenomic binning, comparative biology and taxonomic classification.</title>
        <authorList>
            <person name="Goeker M."/>
        </authorList>
    </citation>
    <scope>NUCLEOTIDE SEQUENCE</scope>
    <source>
        <strain evidence="1">DSM 18131</strain>
    </source>
</reference>
<organism evidence="1 2">
    <name type="scientific">Ensifer adhaerens</name>
    <name type="common">Sinorhizobium morelense</name>
    <dbReference type="NCBI Taxonomy" id="106592"/>
    <lineage>
        <taxon>Bacteria</taxon>
        <taxon>Pseudomonadati</taxon>
        <taxon>Pseudomonadota</taxon>
        <taxon>Alphaproteobacteria</taxon>
        <taxon>Hyphomicrobiales</taxon>
        <taxon>Rhizobiaceae</taxon>
        <taxon>Sinorhizobium/Ensifer group</taxon>
        <taxon>Ensifer</taxon>
    </lineage>
</organism>
<dbReference type="Proteomes" id="UP000823773">
    <property type="component" value="Unassembled WGS sequence"/>
</dbReference>
<sequence>MIRFITPSEIAAAKIAAAPRCVRTTEQRLADDMRDLAFAGASVESLKLRGWTEPTLARLAPEAARIARRQSVRQVA</sequence>
<accession>A0ACC5SY38</accession>
<name>A0ACC5SY38_ENSAD</name>
<keyword evidence="2" id="KW-1185">Reference proteome</keyword>